<evidence type="ECO:0000313" key="4">
    <source>
        <dbReference type="EMBL" id="KAF0489595.1"/>
    </source>
</evidence>
<evidence type="ECO:0000259" key="3">
    <source>
        <dbReference type="Pfam" id="PF03330"/>
    </source>
</evidence>
<sequence>MSSNLLNARFFFLMTISLCIIAFFSDLSTANKWNRGIRNESVLVKRETGDVTFYDVGLGACGKTNSNSDFICALSRDDFGSSPGGNSNKNPNCGKQITINCGGKSVDVTVVDLCEGCSAGDADLSPAAFNELAKPSAGRLHGCTWS</sequence>
<comment type="caution">
    <text evidence="4">The sequence shown here is derived from an EMBL/GenBank/DDBJ whole genome shotgun (WGS) entry which is preliminary data.</text>
</comment>
<dbReference type="OrthoDB" id="406505at2759"/>
<feature type="transmembrane region" description="Helical" evidence="2">
    <location>
        <begin position="6"/>
        <end position="25"/>
    </location>
</feature>
<reference evidence="4 5" key="1">
    <citation type="journal article" date="2019" name="Environ. Microbiol.">
        <title>At the nexus of three kingdoms: the genome of the mycorrhizal fungus Gigaspora margarita provides insights into plant, endobacterial and fungal interactions.</title>
        <authorList>
            <person name="Venice F."/>
            <person name="Ghignone S."/>
            <person name="Salvioli di Fossalunga A."/>
            <person name="Amselem J."/>
            <person name="Novero M."/>
            <person name="Xianan X."/>
            <person name="Sedzielewska Toro K."/>
            <person name="Morin E."/>
            <person name="Lipzen A."/>
            <person name="Grigoriev I.V."/>
            <person name="Henrissat B."/>
            <person name="Martin F.M."/>
            <person name="Bonfante P."/>
        </authorList>
    </citation>
    <scope>NUCLEOTIDE SEQUENCE [LARGE SCALE GENOMIC DNA]</scope>
    <source>
        <strain evidence="4 5">BEG34</strain>
    </source>
</reference>
<accession>A0A8H4AFN2</accession>
<dbReference type="PANTHER" id="PTHR31836">
    <property type="match status" value="1"/>
</dbReference>
<dbReference type="InterPro" id="IPR051477">
    <property type="entry name" value="Expansin_CellWall"/>
</dbReference>
<evidence type="ECO:0000256" key="2">
    <source>
        <dbReference type="SAM" id="Phobius"/>
    </source>
</evidence>
<dbReference type="PANTHER" id="PTHR31836:SF28">
    <property type="entry name" value="SRCR DOMAIN-CONTAINING PROTEIN-RELATED"/>
    <property type="match status" value="1"/>
</dbReference>
<gene>
    <name evidence="4" type="ORF">F8M41_022047</name>
</gene>
<organism evidence="4 5">
    <name type="scientific">Gigaspora margarita</name>
    <dbReference type="NCBI Taxonomy" id="4874"/>
    <lineage>
        <taxon>Eukaryota</taxon>
        <taxon>Fungi</taxon>
        <taxon>Fungi incertae sedis</taxon>
        <taxon>Mucoromycota</taxon>
        <taxon>Glomeromycotina</taxon>
        <taxon>Glomeromycetes</taxon>
        <taxon>Diversisporales</taxon>
        <taxon>Gigasporaceae</taxon>
        <taxon>Gigaspora</taxon>
    </lineage>
</organism>
<dbReference type="InterPro" id="IPR009009">
    <property type="entry name" value="RlpA-like_DPBB"/>
</dbReference>
<feature type="domain" description="RlpA-like protein double-psi beta-barrel" evidence="3">
    <location>
        <begin position="98"/>
        <end position="139"/>
    </location>
</feature>
<keyword evidence="2" id="KW-0472">Membrane</keyword>
<evidence type="ECO:0000313" key="5">
    <source>
        <dbReference type="Proteomes" id="UP000439903"/>
    </source>
</evidence>
<dbReference type="InterPro" id="IPR036908">
    <property type="entry name" value="RlpA-like_sf"/>
</dbReference>
<dbReference type="CDD" id="cd22191">
    <property type="entry name" value="DPBB_RlpA_EXP_N-like"/>
    <property type="match status" value="1"/>
</dbReference>
<dbReference type="Proteomes" id="UP000439903">
    <property type="component" value="Unassembled WGS sequence"/>
</dbReference>
<evidence type="ECO:0000256" key="1">
    <source>
        <dbReference type="ARBA" id="ARBA00022729"/>
    </source>
</evidence>
<proteinExistence type="predicted"/>
<dbReference type="AlphaFoldDB" id="A0A8H4AFN2"/>
<keyword evidence="5" id="KW-1185">Reference proteome</keyword>
<keyword evidence="2" id="KW-0812">Transmembrane</keyword>
<dbReference type="Pfam" id="PF03330">
    <property type="entry name" value="DPBB_1"/>
    <property type="match status" value="1"/>
</dbReference>
<keyword evidence="2" id="KW-1133">Transmembrane helix</keyword>
<dbReference type="Gene3D" id="2.40.40.10">
    <property type="entry name" value="RlpA-like domain"/>
    <property type="match status" value="1"/>
</dbReference>
<dbReference type="SUPFAM" id="SSF50685">
    <property type="entry name" value="Barwin-like endoglucanases"/>
    <property type="match status" value="1"/>
</dbReference>
<name>A0A8H4AFN2_GIGMA</name>
<keyword evidence="1" id="KW-0732">Signal</keyword>
<dbReference type="EMBL" id="WTPW01000669">
    <property type="protein sequence ID" value="KAF0489595.1"/>
    <property type="molecule type" value="Genomic_DNA"/>
</dbReference>
<protein>
    <submittedName>
        <fullName evidence="4">Plant expansin</fullName>
    </submittedName>
</protein>